<dbReference type="InterPro" id="IPR004607">
    <property type="entry name" value="GART"/>
</dbReference>
<feature type="domain" description="Formyl transferase N-terminal" evidence="7">
    <location>
        <begin position="4"/>
        <end position="184"/>
    </location>
</feature>
<dbReference type="PROSITE" id="PS00373">
    <property type="entry name" value="GART"/>
    <property type="match status" value="1"/>
</dbReference>
<feature type="active site" description="Proton donor" evidence="6">
    <location>
        <position position="106"/>
    </location>
</feature>
<evidence type="ECO:0000256" key="5">
    <source>
        <dbReference type="ARBA" id="ARBA00047664"/>
    </source>
</evidence>
<evidence type="ECO:0000256" key="1">
    <source>
        <dbReference type="ARBA" id="ARBA00005054"/>
    </source>
</evidence>
<name>A0ABY1SII8_9FLAO</name>
<dbReference type="CDD" id="cd08645">
    <property type="entry name" value="FMT_core_GART"/>
    <property type="match status" value="1"/>
</dbReference>
<dbReference type="InterPro" id="IPR002376">
    <property type="entry name" value="Formyl_transf_N"/>
</dbReference>
<dbReference type="PANTHER" id="PTHR43369:SF2">
    <property type="entry name" value="PHOSPHORIBOSYLGLYCINAMIDE FORMYLTRANSFERASE"/>
    <property type="match status" value="1"/>
</dbReference>
<feature type="binding site" evidence="6">
    <location>
        <position position="60"/>
    </location>
    <ligand>
        <name>(6R)-10-formyltetrahydrofolate</name>
        <dbReference type="ChEBI" id="CHEBI:195366"/>
    </ligand>
</feature>
<evidence type="ECO:0000256" key="3">
    <source>
        <dbReference type="ARBA" id="ARBA00022755"/>
    </source>
</evidence>
<comment type="catalytic activity">
    <reaction evidence="5 6">
        <text>N(1)-(5-phospho-beta-D-ribosyl)glycinamide + (6R)-10-formyltetrahydrofolate = N(2)-formyl-N(1)-(5-phospho-beta-D-ribosyl)glycinamide + (6S)-5,6,7,8-tetrahydrofolate + H(+)</text>
        <dbReference type="Rhea" id="RHEA:15053"/>
        <dbReference type="ChEBI" id="CHEBI:15378"/>
        <dbReference type="ChEBI" id="CHEBI:57453"/>
        <dbReference type="ChEBI" id="CHEBI:143788"/>
        <dbReference type="ChEBI" id="CHEBI:147286"/>
        <dbReference type="ChEBI" id="CHEBI:195366"/>
        <dbReference type="EC" id="2.1.2.2"/>
    </reaction>
</comment>
<feature type="binding site" evidence="6">
    <location>
        <position position="104"/>
    </location>
    <ligand>
        <name>(6R)-10-formyltetrahydrofolate</name>
        <dbReference type="ChEBI" id="CHEBI:195366"/>
    </ligand>
</feature>
<evidence type="ECO:0000259" key="7">
    <source>
        <dbReference type="Pfam" id="PF00551"/>
    </source>
</evidence>
<organism evidence="8 9">
    <name type="scientific">Maribacter sedimenticola</name>
    <dbReference type="NCBI Taxonomy" id="228956"/>
    <lineage>
        <taxon>Bacteria</taxon>
        <taxon>Pseudomonadati</taxon>
        <taxon>Bacteroidota</taxon>
        <taxon>Flavobacteriia</taxon>
        <taxon>Flavobacteriales</taxon>
        <taxon>Flavobacteriaceae</taxon>
        <taxon>Maribacter</taxon>
    </lineage>
</organism>
<dbReference type="InterPro" id="IPR036477">
    <property type="entry name" value="Formyl_transf_N_sf"/>
</dbReference>
<dbReference type="EC" id="2.1.2.2" evidence="6"/>
<keyword evidence="9" id="KW-1185">Reference proteome</keyword>
<sequence length="192" mass="21614">MKTKKIILFASGSGSNVENIANYFKLRNDVTICCVLTNKSDAKVIDRCNRLGLNALYFNRQAFSKSDFILNMLRSLEPDLIVLAGFLWKIPEAITQSFPNKIINIHPALLPKYGGKGMYGMNVHNAVKEHNEQETGITIHYVNANYDEGAIIKQVNVELLPNDSPEDIAAKVHQLEYEYFPKVIDNLLSSLL</sequence>
<keyword evidence="3 6" id="KW-0658">Purine biosynthesis</keyword>
<comment type="caution">
    <text evidence="6">Lacks conserved residue(s) required for the propagation of feature annotation.</text>
</comment>
<dbReference type="Pfam" id="PF00551">
    <property type="entry name" value="Formyl_trans_N"/>
    <property type="match status" value="1"/>
</dbReference>
<reference evidence="8 9" key="1">
    <citation type="submission" date="2017-06" db="EMBL/GenBank/DDBJ databases">
        <authorList>
            <person name="Varghese N."/>
            <person name="Submissions S."/>
        </authorList>
    </citation>
    <scope>NUCLEOTIDE SEQUENCE [LARGE SCALE GENOMIC DNA]</scope>
    <source>
        <strain evidence="8 9">DSM 19840</strain>
    </source>
</reference>
<dbReference type="Gene3D" id="3.40.50.170">
    <property type="entry name" value="Formyl transferase, N-terminal domain"/>
    <property type="match status" value="1"/>
</dbReference>
<protein>
    <recommendedName>
        <fullName evidence="6">Phosphoribosylglycinamide formyltransferase</fullName>
        <ecNumber evidence="6">2.1.2.2</ecNumber>
    </recommendedName>
    <alternativeName>
        <fullName evidence="6">5'-phosphoribosylglycinamide transformylase</fullName>
    </alternativeName>
    <alternativeName>
        <fullName evidence="6">GAR transformylase</fullName>
        <shortName evidence="6">GART</shortName>
    </alternativeName>
</protein>
<evidence type="ECO:0000256" key="4">
    <source>
        <dbReference type="ARBA" id="ARBA00038440"/>
    </source>
</evidence>
<comment type="similarity">
    <text evidence="4 6">Belongs to the GART family.</text>
</comment>
<evidence type="ECO:0000313" key="9">
    <source>
        <dbReference type="Proteomes" id="UP000198337"/>
    </source>
</evidence>
<comment type="caution">
    <text evidence="8">The sequence shown here is derived from an EMBL/GenBank/DDBJ whole genome shotgun (WGS) entry which is preliminary data.</text>
</comment>
<evidence type="ECO:0000256" key="6">
    <source>
        <dbReference type="HAMAP-Rule" id="MF_01930"/>
    </source>
</evidence>
<dbReference type="SUPFAM" id="SSF53328">
    <property type="entry name" value="Formyltransferase"/>
    <property type="match status" value="1"/>
</dbReference>
<accession>A0ABY1SII8</accession>
<dbReference type="RefSeq" id="WP_089261037.1">
    <property type="nucleotide sequence ID" value="NZ_FZNV01000003.1"/>
</dbReference>
<proteinExistence type="inferred from homology"/>
<evidence type="ECO:0000313" key="8">
    <source>
        <dbReference type="EMBL" id="SNR58134.1"/>
    </source>
</evidence>
<dbReference type="InterPro" id="IPR001555">
    <property type="entry name" value="GART_AS"/>
</dbReference>
<keyword evidence="2 6" id="KW-0808">Transferase</keyword>
<dbReference type="Proteomes" id="UP000198337">
    <property type="component" value="Unassembled WGS sequence"/>
</dbReference>
<feature type="site" description="Raises pKa of active site His" evidence="6">
    <location>
        <position position="147"/>
    </location>
</feature>
<comment type="pathway">
    <text evidence="1 6">Purine metabolism; IMP biosynthesis via de novo pathway; N(2)-formyl-N(1)-(5-phospho-D-ribosyl)glycinamide from N(1)-(5-phospho-D-ribosyl)glycinamide (10-formyl THF route): step 1/1.</text>
</comment>
<comment type="function">
    <text evidence="6">Catalyzes the transfer of a formyl group from 10-formyltetrahydrofolate to 5-phospho-ribosyl-glycinamide (GAR), producing 5-phospho-ribosyl-N-formylglycinamide (FGAR) and tetrahydrofolate.</text>
</comment>
<evidence type="ECO:0000256" key="2">
    <source>
        <dbReference type="ARBA" id="ARBA00022679"/>
    </source>
</evidence>
<feature type="binding site" evidence="6">
    <location>
        <begin position="14"/>
        <end position="16"/>
    </location>
    <ligand>
        <name>N(1)-(5-phospho-beta-D-ribosyl)glycinamide</name>
        <dbReference type="ChEBI" id="CHEBI:143788"/>
    </ligand>
</feature>
<dbReference type="PANTHER" id="PTHR43369">
    <property type="entry name" value="PHOSPHORIBOSYLGLYCINAMIDE FORMYLTRANSFERASE"/>
    <property type="match status" value="1"/>
</dbReference>
<gene>
    <name evidence="6" type="primary">purN</name>
    <name evidence="8" type="ORF">SAMN04488009_2611</name>
</gene>
<dbReference type="EMBL" id="FZNV01000003">
    <property type="protein sequence ID" value="SNR58134.1"/>
    <property type="molecule type" value="Genomic_DNA"/>
</dbReference>
<dbReference type="HAMAP" id="MF_01930">
    <property type="entry name" value="PurN"/>
    <property type="match status" value="1"/>
</dbReference>